<accession>A0A0M9GFZ5</accession>
<dbReference type="PATRIC" id="fig|50340.43.peg.675"/>
<dbReference type="PANTHER" id="PTHR45138:SF9">
    <property type="entry name" value="DIGUANYLATE CYCLASE DGCM-RELATED"/>
    <property type="match status" value="1"/>
</dbReference>
<evidence type="ECO:0000313" key="5">
    <source>
        <dbReference type="EMBL" id="KPA90244.1"/>
    </source>
</evidence>
<feature type="transmembrane region" description="Helical" evidence="3">
    <location>
        <begin position="166"/>
        <end position="184"/>
    </location>
</feature>
<feature type="transmembrane region" description="Helical" evidence="3">
    <location>
        <begin position="139"/>
        <end position="160"/>
    </location>
</feature>
<feature type="domain" description="GGDEF" evidence="4">
    <location>
        <begin position="233"/>
        <end position="358"/>
    </location>
</feature>
<dbReference type="PROSITE" id="PS50887">
    <property type="entry name" value="GGDEF"/>
    <property type="match status" value="1"/>
</dbReference>
<keyword evidence="3" id="KW-1133">Transmembrane helix</keyword>
<reference evidence="5 6" key="1">
    <citation type="journal article" date="2015" name="PLoS ONE">
        <title>Rice-Infecting Pseudomonas Genomes Are Highly Accessorized and Harbor Multiple Putative Virulence Mechanisms to Cause Sheath Brown Rot.</title>
        <authorList>
            <person name="Quibod I.L."/>
            <person name="Grande G."/>
            <person name="Oreiro E.G."/>
            <person name="Borja F.N."/>
            <person name="Dossa G.S."/>
            <person name="Mauleon R."/>
            <person name="Cruz C.V."/>
            <person name="Oliva R."/>
        </authorList>
    </citation>
    <scope>NUCLEOTIDE SEQUENCE [LARGE SCALE GENOMIC DNA]</scope>
    <source>
        <strain evidence="5 6">IRRI 6609</strain>
    </source>
</reference>
<dbReference type="OrthoDB" id="9812260at2"/>
<dbReference type="EC" id="2.7.7.65" evidence="1"/>
<evidence type="ECO:0000256" key="3">
    <source>
        <dbReference type="SAM" id="Phobius"/>
    </source>
</evidence>
<dbReference type="Gene3D" id="3.30.70.270">
    <property type="match status" value="1"/>
</dbReference>
<evidence type="ECO:0000313" key="6">
    <source>
        <dbReference type="Proteomes" id="UP000037931"/>
    </source>
</evidence>
<evidence type="ECO:0000256" key="2">
    <source>
        <dbReference type="ARBA" id="ARBA00034247"/>
    </source>
</evidence>
<organism evidence="5 6">
    <name type="scientific">Pseudomonas asplenii</name>
    <dbReference type="NCBI Taxonomy" id="53407"/>
    <lineage>
        <taxon>Bacteria</taxon>
        <taxon>Pseudomonadati</taxon>
        <taxon>Pseudomonadota</taxon>
        <taxon>Gammaproteobacteria</taxon>
        <taxon>Pseudomonadales</taxon>
        <taxon>Pseudomonadaceae</taxon>
        <taxon>Pseudomonas</taxon>
    </lineage>
</organism>
<feature type="transmembrane region" description="Helical" evidence="3">
    <location>
        <begin position="60"/>
        <end position="77"/>
    </location>
</feature>
<dbReference type="SUPFAM" id="SSF55073">
    <property type="entry name" value="Nucleotide cyclase"/>
    <property type="match status" value="1"/>
</dbReference>
<dbReference type="Pfam" id="PF00990">
    <property type="entry name" value="GGDEF"/>
    <property type="match status" value="1"/>
</dbReference>
<dbReference type="SMART" id="SM00267">
    <property type="entry name" value="GGDEF"/>
    <property type="match status" value="1"/>
</dbReference>
<dbReference type="InterPro" id="IPR000160">
    <property type="entry name" value="GGDEF_dom"/>
</dbReference>
<evidence type="ECO:0000259" key="4">
    <source>
        <dbReference type="PROSITE" id="PS50887"/>
    </source>
</evidence>
<dbReference type="GO" id="GO:0043709">
    <property type="term" value="P:cell adhesion involved in single-species biofilm formation"/>
    <property type="evidence" value="ECO:0007669"/>
    <property type="project" value="TreeGrafter"/>
</dbReference>
<dbReference type="PANTHER" id="PTHR45138">
    <property type="entry name" value="REGULATORY COMPONENTS OF SENSORY TRANSDUCTION SYSTEM"/>
    <property type="match status" value="1"/>
</dbReference>
<keyword evidence="3" id="KW-0472">Membrane</keyword>
<dbReference type="InterPro" id="IPR029787">
    <property type="entry name" value="Nucleotide_cyclase"/>
</dbReference>
<gene>
    <name evidence="5" type="ORF">PF66_03378</name>
</gene>
<feature type="transmembrane region" description="Helical" evidence="3">
    <location>
        <begin position="36"/>
        <end position="54"/>
    </location>
</feature>
<dbReference type="NCBIfam" id="TIGR00254">
    <property type="entry name" value="GGDEF"/>
    <property type="match status" value="1"/>
</dbReference>
<dbReference type="InterPro" id="IPR043128">
    <property type="entry name" value="Rev_trsase/Diguanyl_cyclase"/>
</dbReference>
<dbReference type="GO" id="GO:1902201">
    <property type="term" value="P:negative regulation of bacterial-type flagellum-dependent cell motility"/>
    <property type="evidence" value="ECO:0007669"/>
    <property type="project" value="TreeGrafter"/>
</dbReference>
<protein>
    <recommendedName>
        <fullName evidence="1">diguanylate cyclase</fullName>
        <ecNumber evidence="1">2.7.7.65</ecNumber>
    </recommendedName>
</protein>
<dbReference type="EMBL" id="JSYZ01000011">
    <property type="protein sequence ID" value="KPA90244.1"/>
    <property type="molecule type" value="Genomic_DNA"/>
</dbReference>
<sequence length="358" mass="40423">MLKTLEAQVTSQAPTPALQAEFAQHDFERLRGFCSLIYLASLGIWLLFDLIVSFIGAQGFTWMSLLFIASLTALVILQRFVRQARHFDLLNLVFVAVIALGIRLVIEGLPREQHAVWQILAASSILYSASVLPLSRWSFLCAVGVCWVVLDPFFMTGIVVYELKGALILSYSLFLTGITLYSFFRLRQAKLHNHIMAGRLLEQAYIDALTAIPNRRSFMSKTQQHLRTTPQDHAQYLAMIDVDNFKKVNDVHGHDVGDEVLKRVAADIKTVMGDFEYARLGGEEFAVYLHGMPRIEAEALMARLCRRVREAMTEYPVTISIGLARIEPQDTLNSALVKADQALYSSKHSGKDRYTFFE</sequence>
<evidence type="ECO:0000256" key="1">
    <source>
        <dbReference type="ARBA" id="ARBA00012528"/>
    </source>
</evidence>
<dbReference type="CDD" id="cd01949">
    <property type="entry name" value="GGDEF"/>
    <property type="match status" value="1"/>
</dbReference>
<feature type="transmembrane region" description="Helical" evidence="3">
    <location>
        <begin position="115"/>
        <end position="132"/>
    </location>
</feature>
<feature type="transmembrane region" description="Helical" evidence="3">
    <location>
        <begin position="89"/>
        <end position="109"/>
    </location>
</feature>
<name>A0A0M9GFZ5_9PSED</name>
<dbReference type="RefSeq" id="WP_054059519.1">
    <property type="nucleotide sequence ID" value="NZ_JSYZ01000011.1"/>
</dbReference>
<proteinExistence type="predicted"/>
<dbReference type="InterPro" id="IPR050469">
    <property type="entry name" value="Diguanylate_Cyclase"/>
</dbReference>
<dbReference type="STRING" id="50340.PF66_03378"/>
<dbReference type="GO" id="GO:0005886">
    <property type="term" value="C:plasma membrane"/>
    <property type="evidence" value="ECO:0007669"/>
    <property type="project" value="TreeGrafter"/>
</dbReference>
<dbReference type="Proteomes" id="UP000037931">
    <property type="component" value="Unassembled WGS sequence"/>
</dbReference>
<dbReference type="AlphaFoldDB" id="A0A0M9GFZ5"/>
<keyword evidence="6" id="KW-1185">Reference proteome</keyword>
<comment type="caution">
    <text evidence="5">The sequence shown here is derived from an EMBL/GenBank/DDBJ whole genome shotgun (WGS) entry which is preliminary data.</text>
</comment>
<comment type="catalytic activity">
    <reaction evidence="2">
        <text>2 GTP = 3',3'-c-di-GMP + 2 diphosphate</text>
        <dbReference type="Rhea" id="RHEA:24898"/>
        <dbReference type="ChEBI" id="CHEBI:33019"/>
        <dbReference type="ChEBI" id="CHEBI:37565"/>
        <dbReference type="ChEBI" id="CHEBI:58805"/>
        <dbReference type="EC" id="2.7.7.65"/>
    </reaction>
</comment>
<keyword evidence="3" id="KW-0812">Transmembrane</keyword>
<dbReference type="GO" id="GO:0052621">
    <property type="term" value="F:diguanylate cyclase activity"/>
    <property type="evidence" value="ECO:0007669"/>
    <property type="project" value="UniProtKB-EC"/>
</dbReference>